<gene>
    <name evidence="2" type="ORF">EIB73_05775</name>
</gene>
<evidence type="ECO:0000259" key="1">
    <source>
        <dbReference type="PROSITE" id="PS50967"/>
    </source>
</evidence>
<dbReference type="RefSeq" id="WP_125023515.1">
    <property type="nucleotide sequence ID" value="NZ_CP034159.1"/>
</dbReference>
<dbReference type="AlphaFoldDB" id="A0A3G8XJT7"/>
<organism evidence="2 3">
    <name type="scientific">Kaistella carnis</name>
    <dbReference type="NCBI Taxonomy" id="1241979"/>
    <lineage>
        <taxon>Bacteria</taxon>
        <taxon>Pseudomonadati</taxon>
        <taxon>Bacteroidota</taxon>
        <taxon>Flavobacteriia</taxon>
        <taxon>Flavobacteriales</taxon>
        <taxon>Weeksellaceae</taxon>
        <taxon>Chryseobacterium group</taxon>
        <taxon>Kaistella</taxon>
    </lineage>
</organism>
<evidence type="ECO:0000313" key="2">
    <source>
        <dbReference type="EMBL" id="AZI32733.1"/>
    </source>
</evidence>
<dbReference type="EMBL" id="CP034159">
    <property type="protein sequence ID" value="AZI32733.1"/>
    <property type="molecule type" value="Genomic_DNA"/>
</dbReference>
<dbReference type="InterPro" id="IPR010997">
    <property type="entry name" value="HRDC-like_sf"/>
</dbReference>
<reference evidence="3" key="1">
    <citation type="submission" date="2018-11" db="EMBL/GenBank/DDBJ databases">
        <title>Proposal to divide the Flavobacteriaceae and reorganize its genera based on Amino Acid Identity values calculated from whole genome sequences.</title>
        <authorList>
            <person name="Nicholson A.C."/>
            <person name="Gulvik C.A."/>
            <person name="Whitney A.M."/>
            <person name="Humrighouse B.W."/>
            <person name="Bell M."/>
            <person name="Holmes B."/>
            <person name="Steigerwalt A.G."/>
            <person name="Villarma A."/>
            <person name="Sheth M."/>
            <person name="Batra D."/>
            <person name="Pryor J."/>
            <person name="Bernardet J.-F."/>
            <person name="Hugo C."/>
            <person name="Kampfer P."/>
            <person name="Newman J.D."/>
            <person name="McQuiston J.R."/>
        </authorList>
    </citation>
    <scope>NUCLEOTIDE SEQUENCE [LARGE SCALE GENOMIC DNA]</scope>
    <source>
        <strain evidence="3">G0081</strain>
    </source>
</reference>
<dbReference type="Gene3D" id="1.10.150.80">
    <property type="entry name" value="HRDC domain"/>
    <property type="match status" value="1"/>
</dbReference>
<dbReference type="KEGG" id="ccas:EIB73_05775"/>
<dbReference type="OrthoDB" id="1269055at2"/>
<sequence length="148" mass="17596">MKVQIFKIRLSDEFIYADQKVLDRFLQENNILKYETAFVKEDESYWSVVLYFEESKVQVNEPKPEKYSAALEELNHDEIKIMDSLKLWRSEKAREKSLPVYLIATNKELFSIAKYKPAKKEELLDIKGFGKYKIENYGEEIIEILETV</sequence>
<dbReference type="InterPro" id="IPR002121">
    <property type="entry name" value="HRDC_dom"/>
</dbReference>
<dbReference type="PROSITE" id="PS50967">
    <property type="entry name" value="HRDC"/>
    <property type="match status" value="1"/>
</dbReference>
<dbReference type="SMART" id="SM00341">
    <property type="entry name" value="HRDC"/>
    <property type="match status" value="1"/>
</dbReference>
<dbReference type="InterPro" id="IPR044876">
    <property type="entry name" value="HRDC_dom_sf"/>
</dbReference>
<evidence type="ECO:0000313" key="3">
    <source>
        <dbReference type="Proteomes" id="UP000270185"/>
    </source>
</evidence>
<dbReference type="GO" id="GO:0000166">
    <property type="term" value="F:nucleotide binding"/>
    <property type="evidence" value="ECO:0007669"/>
    <property type="project" value="InterPro"/>
</dbReference>
<dbReference type="SUPFAM" id="SSF47819">
    <property type="entry name" value="HRDC-like"/>
    <property type="match status" value="1"/>
</dbReference>
<accession>A0A3G8XJT7</accession>
<name>A0A3G8XJT7_9FLAO</name>
<keyword evidence="3" id="KW-1185">Reference proteome</keyword>
<dbReference type="Proteomes" id="UP000270185">
    <property type="component" value="Chromosome"/>
</dbReference>
<protein>
    <submittedName>
        <fullName evidence="2">Aldolase</fullName>
    </submittedName>
</protein>
<proteinExistence type="predicted"/>
<feature type="domain" description="HRDC" evidence="1">
    <location>
        <begin position="75"/>
        <end position="148"/>
    </location>
</feature>
<dbReference type="GO" id="GO:0003676">
    <property type="term" value="F:nucleic acid binding"/>
    <property type="evidence" value="ECO:0007669"/>
    <property type="project" value="InterPro"/>
</dbReference>
<dbReference type="Pfam" id="PF00570">
    <property type="entry name" value="HRDC"/>
    <property type="match status" value="1"/>
</dbReference>